<dbReference type="GO" id="GO:0035024">
    <property type="term" value="P:negative regulation of Rho protein signal transduction"/>
    <property type="evidence" value="ECO:0007669"/>
    <property type="project" value="TreeGrafter"/>
</dbReference>
<keyword evidence="1" id="KW-0175">Coiled coil</keyword>
<dbReference type="STRING" id="307972.A0A2G8KSK9"/>
<evidence type="ECO:0000313" key="4">
    <source>
        <dbReference type="Proteomes" id="UP000230750"/>
    </source>
</evidence>
<dbReference type="GO" id="GO:0005737">
    <property type="term" value="C:cytoplasm"/>
    <property type="evidence" value="ECO:0007669"/>
    <property type="project" value="TreeGrafter"/>
</dbReference>
<dbReference type="AlphaFoldDB" id="A0A2G8KSK9"/>
<comment type="caution">
    <text evidence="3">The sequence shown here is derived from an EMBL/GenBank/DDBJ whole genome shotgun (WGS) entry which is preliminary data.</text>
</comment>
<dbReference type="GO" id="GO:2000146">
    <property type="term" value="P:negative regulation of cell motility"/>
    <property type="evidence" value="ECO:0007669"/>
    <property type="project" value="TreeGrafter"/>
</dbReference>
<feature type="region of interest" description="Disordered" evidence="2">
    <location>
        <begin position="1"/>
        <end position="39"/>
    </location>
</feature>
<gene>
    <name evidence="3" type="ORF">BSL78_12130</name>
</gene>
<evidence type="ECO:0000256" key="2">
    <source>
        <dbReference type="SAM" id="MobiDB-lite"/>
    </source>
</evidence>
<feature type="compositionally biased region" description="Basic and acidic residues" evidence="2">
    <location>
        <begin position="1"/>
        <end position="12"/>
    </location>
</feature>
<keyword evidence="4" id="KW-1185">Reference proteome</keyword>
<evidence type="ECO:0000313" key="3">
    <source>
        <dbReference type="EMBL" id="PIK50962.1"/>
    </source>
</evidence>
<protein>
    <submittedName>
        <fullName evidence="3">Putative coiled-coil domain-containing protein</fullName>
    </submittedName>
</protein>
<organism evidence="3 4">
    <name type="scientific">Stichopus japonicus</name>
    <name type="common">Sea cucumber</name>
    <dbReference type="NCBI Taxonomy" id="307972"/>
    <lineage>
        <taxon>Eukaryota</taxon>
        <taxon>Metazoa</taxon>
        <taxon>Echinodermata</taxon>
        <taxon>Eleutherozoa</taxon>
        <taxon>Echinozoa</taxon>
        <taxon>Holothuroidea</taxon>
        <taxon>Aspidochirotacea</taxon>
        <taxon>Aspidochirotida</taxon>
        <taxon>Stichopodidae</taxon>
        <taxon>Apostichopus</taxon>
    </lineage>
</organism>
<dbReference type="Proteomes" id="UP000230750">
    <property type="component" value="Unassembled WGS sequence"/>
</dbReference>
<dbReference type="EMBL" id="MRZV01000396">
    <property type="protein sequence ID" value="PIK50962.1"/>
    <property type="molecule type" value="Genomic_DNA"/>
</dbReference>
<evidence type="ECO:0000256" key="1">
    <source>
        <dbReference type="SAM" id="Coils"/>
    </source>
</evidence>
<feature type="coiled-coil region" evidence="1">
    <location>
        <begin position="144"/>
        <end position="171"/>
    </location>
</feature>
<dbReference type="PANTHER" id="PTHR28616:SF1">
    <property type="entry name" value="COILED-COIL DOMAIN-CONTAINING PROTEIN 125"/>
    <property type="match status" value="1"/>
</dbReference>
<reference evidence="3 4" key="1">
    <citation type="journal article" date="2017" name="PLoS Biol.">
        <title>The sea cucumber genome provides insights into morphological evolution and visceral regeneration.</title>
        <authorList>
            <person name="Zhang X."/>
            <person name="Sun L."/>
            <person name="Yuan J."/>
            <person name="Sun Y."/>
            <person name="Gao Y."/>
            <person name="Zhang L."/>
            <person name="Li S."/>
            <person name="Dai H."/>
            <person name="Hamel J.F."/>
            <person name="Liu C."/>
            <person name="Yu Y."/>
            <person name="Liu S."/>
            <person name="Lin W."/>
            <person name="Guo K."/>
            <person name="Jin S."/>
            <person name="Xu P."/>
            <person name="Storey K.B."/>
            <person name="Huan P."/>
            <person name="Zhang T."/>
            <person name="Zhou Y."/>
            <person name="Zhang J."/>
            <person name="Lin C."/>
            <person name="Li X."/>
            <person name="Xing L."/>
            <person name="Huo D."/>
            <person name="Sun M."/>
            <person name="Wang L."/>
            <person name="Mercier A."/>
            <person name="Li F."/>
            <person name="Yang H."/>
            <person name="Xiang J."/>
        </authorList>
    </citation>
    <scope>NUCLEOTIDE SEQUENCE [LARGE SCALE GENOMIC DNA]</scope>
    <source>
        <strain evidence="3">Shaxun</strain>
        <tissue evidence="3">Muscle</tissue>
    </source>
</reference>
<dbReference type="PANTHER" id="PTHR28616">
    <property type="entry name" value="COILED-COIL DOMAIN-CONTAINING PROTEIN 125"/>
    <property type="match status" value="1"/>
</dbReference>
<proteinExistence type="predicted"/>
<sequence>MSLKSHHGESSHSRGSQDQAVFKSGDLGMGRGLKPGAISFDTDEEQKSSFTEFFSPSRKCSVSSCHYCSFQEGTEDSSLRLSDGPDDSVRSFPSYAGVPFGTSLRQHRRLYEASRRAFPGNTSHDAGQIVGDMKHSCGHLTVERAKLTDQLKVATEEVDTLQNELEVCQSHLESKLRAIKILQHQASVVNSRCLKNEEKIQAMKSGLEKEVNTLQFALDVKSTSLMKREETWSEKFNRVSLENSVLMSTLQARTEEVRRLHADKVALIRERDELLARMDAKERLRYEEHWTTKNDQAYLQHTLSEQLAVLGACMCRGNNPEPCKCARIAAILTKETGCLKDEMARLKQKLVESVLVSDAFRKAFEEQLQCNSMMLRNVTDSQKIIKEEERKAQSHFWKKKKCNNVPTHHHHHPVQVQYGLSNLPVTRSFEEQEHNNQKQRTVGLQVCQPIPDSSTVYEDLLSDKSEALAHQRLVSKLLAQKTQDLEQAVKKVESFMSH</sequence>
<accession>A0A2G8KSK9</accession>
<dbReference type="OrthoDB" id="9939852at2759"/>
<name>A0A2G8KSK9_STIJA</name>
<dbReference type="InterPro" id="IPR034608">
    <property type="entry name" value="CCDC125"/>
</dbReference>